<dbReference type="InterPro" id="IPR013225">
    <property type="entry name" value="PaaX_C"/>
</dbReference>
<dbReference type="Proteomes" id="UP000008366">
    <property type="component" value="Unassembled WGS sequence"/>
</dbReference>
<feature type="domain" description="Transcriptional repressor PaaX-like N-terminal" evidence="1">
    <location>
        <begin position="2"/>
        <end position="68"/>
    </location>
</feature>
<dbReference type="GO" id="GO:0006351">
    <property type="term" value="P:DNA-templated transcription"/>
    <property type="evidence" value="ECO:0007669"/>
    <property type="project" value="InterPro"/>
</dbReference>
<organism evidence="4 5">
    <name type="scientific">Kineosphaera limosa NBRC 100340</name>
    <dbReference type="NCBI Taxonomy" id="1184609"/>
    <lineage>
        <taxon>Bacteria</taxon>
        <taxon>Bacillati</taxon>
        <taxon>Actinomycetota</taxon>
        <taxon>Actinomycetes</taxon>
        <taxon>Micrococcales</taxon>
        <taxon>Dermatophilaceae</taxon>
        <taxon>Kineosphaera</taxon>
    </lineage>
</organism>
<reference evidence="4 5" key="1">
    <citation type="submission" date="2012-08" db="EMBL/GenBank/DDBJ databases">
        <title>Whole genome shotgun sequence of Kineosphaera limosa NBRC 100340.</title>
        <authorList>
            <person name="Yoshida I."/>
            <person name="Isaki S."/>
            <person name="Hosoyama A."/>
            <person name="Tsuchikane K."/>
            <person name="Katsumata H."/>
            <person name="Ando Y."/>
            <person name="Ohji S."/>
            <person name="Hamada M."/>
            <person name="Tamura T."/>
            <person name="Yamazoe A."/>
            <person name="Yamazaki S."/>
            <person name="Fujita N."/>
        </authorList>
    </citation>
    <scope>NUCLEOTIDE SEQUENCE [LARGE SCALE GENOMIC DNA]</scope>
    <source>
        <strain evidence="4 5">NBRC 100340</strain>
    </source>
</reference>
<dbReference type="Pfam" id="PF07848">
    <property type="entry name" value="PaaX"/>
    <property type="match status" value="1"/>
</dbReference>
<accession>K6XB13</accession>
<evidence type="ECO:0000313" key="5">
    <source>
        <dbReference type="Proteomes" id="UP000008366"/>
    </source>
</evidence>
<comment type="caution">
    <text evidence="4">The sequence shown here is derived from an EMBL/GenBank/DDBJ whole genome shotgun (WGS) entry which is preliminary data.</text>
</comment>
<evidence type="ECO:0000259" key="2">
    <source>
        <dbReference type="Pfam" id="PF08223"/>
    </source>
</evidence>
<evidence type="ECO:0000259" key="1">
    <source>
        <dbReference type="Pfam" id="PF07848"/>
    </source>
</evidence>
<dbReference type="PIRSF" id="PIRSF020623">
    <property type="entry name" value="PaaX"/>
    <property type="match status" value="1"/>
</dbReference>
<dbReference type="RefSeq" id="WP_006592546.1">
    <property type="nucleotide sequence ID" value="NZ_BAHD01000030.1"/>
</dbReference>
<dbReference type="InterPro" id="IPR048846">
    <property type="entry name" value="PaaX-like_central"/>
</dbReference>
<proteinExistence type="predicted"/>
<dbReference type="InterPro" id="IPR012906">
    <property type="entry name" value="PaaX-like_N"/>
</dbReference>
<dbReference type="eggNOG" id="COG3327">
    <property type="taxonomic scope" value="Bacteria"/>
</dbReference>
<dbReference type="InterPro" id="IPR036388">
    <property type="entry name" value="WH-like_DNA-bd_sf"/>
</dbReference>
<sequence length="263" mass="29129">MRARSALFDLYGDHVARRGGWAPVGGLVRALEALDIAGPATRTAVSRMVREGWLTPSVHEGARGYAQTARATRQLADARRRIYDEAEPAWSGAWDVVVLEPPEGRAARERVAGGLRYLGYAPLAGSTWVGARRHPDLAARLEREDVDWRGFASRFDGDDHALATDLWDLPALARGYLQFDDELTTDHEPSAEAWIAKEGPAAAFARRARLVHRWRLFLFDDPGLPAQVLPQDWPRPAVAARFRDLATRLAPAADTYVDACLRS</sequence>
<dbReference type="Gene3D" id="1.20.58.1460">
    <property type="match status" value="1"/>
</dbReference>
<dbReference type="Pfam" id="PF08223">
    <property type="entry name" value="PaaX_C"/>
    <property type="match status" value="1"/>
</dbReference>
<name>K6XB13_9MICO</name>
<dbReference type="PANTHER" id="PTHR30319">
    <property type="entry name" value="PHENYLACETIC ACID REGULATOR-RELATED TRANSCRIPTIONAL REPRESSOR"/>
    <property type="match status" value="1"/>
</dbReference>
<dbReference type="AlphaFoldDB" id="K6XB13"/>
<feature type="domain" description="Transcriptional repressor PaaX-like central Cas2-like" evidence="3">
    <location>
        <begin position="88"/>
        <end position="138"/>
    </location>
</feature>
<dbReference type="PANTHER" id="PTHR30319:SF1">
    <property type="entry name" value="TRANSCRIPTIONAL REPRESSOR PAAX"/>
    <property type="match status" value="1"/>
</dbReference>
<dbReference type="STRING" id="1184609.KILIM_030_00570"/>
<evidence type="ECO:0000259" key="3">
    <source>
        <dbReference type="Pfam" id="PF20803"/>
    </source>
</evidence>
<dbReference type="Pfam" id="PF20803">
    <property type="entry name" value="PaaX_M"/>
    <property type="match status" value="1"/>
</dbReference>
<dbReference type="EMBL" id="BAHD01000030">
    <property type="protein sequence ID" value="GAB96014.1"/>
    <property type="molecule type" value="Genomic_DNA"/>
</dbReference>
<dbReference type="Gene3D" id="1.10.10.10">
    <property type="entry name" value="Winged helix-like DNA-binding domain superfamily/Winged helix DNA-binding domain"/>
    <property type="match status" value="1"/>
</dbReference>
<keyword evidence="5" id="KW-1185">Reference proteome</keyword>
<evidence type="ECO:0000313" key="4">
    <source>
        <dbReference type="EMBL" id="GAB96014.1"/>
    </source>
</evidence>
<feature type="domain" description="Transcriptional repressor PaaX-like C-terminal" evidence="2">
    <location>
        <begin position="167"/>
        <end position="258"/>
    </location>
</feature>
<protein>
    <submittedName>
        <fullName evidence="4">Putative PaaX family transcriptional regulator</fullName>
    </submittedName>
</protein>
<dbReference type="InterPro" id="IPR011965">
    <property type="entry name" value="PaaX_trns_reg"/>
</dbReference>
<gene>
    <name evidence="4" type="ORF">KILIM_030_00570</name>
</gene>